<dbReference type="Gene3D" id="3.20.20.80">
    <property type="entry name" value="Glycosidases"/>
    <property type="match status" value="1"/>
</dbReference>
<comment type="similarity">
    <text evidence="1">Belongs to the glycosyl hydrolase 25 family.</text>
</comment>
<keyword evidence="6" id="KW-1185">Reference proteome</keyword>
<dbReference type="Proteomes" id="UP000426246">
    <property type="component" value="Chromosome"/>
</dbReference>
<dbReference type="KEGG" id="ppsc:EHS13_03800"/>
<accession>A0A6B8RC37</accession>
<dbReference type="GO" id="GO:0009253">
    <property type="term" value="P:peptidoglycan catabolic process"/>
    <property type="evidence" value="ECO:0007669"/>
    <property type="project" value="InterPro"/>
</dbReference>
<feature type="transmembrane region" description="Helical" evidence="4">
    <location>
        <begin position="7"/>
        <end position="28"/>
    </location>
</feature>
<reference evidence="6" key="1">
    <citation type="submission" date="2018-11" db="EMBL/GenBank/DDBJ databases">
        <title>Complete genome sequence of Paenibacillus sp. ML311-T8.</title>
        <authorList>
            <person name="Nam Y.-D."/>
            <person name="Kang J."/>
            <person name="Chung W.-H."/>
            <person name="Park Y.S."/>
        </authorList>
    </citation>
    <scope>NUCLEOTIDE SEQUENCE [LARGE SCALE GENOMIC DNA]</scope>
    <source>
        <strain evidence="6">ML311-T8</strain>
    </source>
</reference>
<evidence type="ECO:0000256" key="2">
    <source>
        <dbReference type="ARBA" id="ARBA00022801"/>
    </source>
</evidence>
<dbReference type="GO" id="GO:0016998">
    <property type="term" value="P:cell wall macromolecule catabolic process"/>
    <property type="evidence" value="ECO:0007669"/>
    <property type="project" value="InterPro"/>
</dbReference>
<keyword evidence="2 5" id="KW-0378">Hydrolase</keyword>
<dbReference type="EMBL" id="CP034235">
    <property type="protein sequence ID" value="QGQ94091.1"/>
    <property type="molecule type" value="Genomic_DNA"/>
</dbReference>
<gene>
    <name evidence="5" type="ORF">EHS13_03800</name>
</gene>
<dbReference type="OrthoDB" id="9802228at2"/>
<dbReference type="PANTHER" id="PTHR34135">
    <property type="entry name" value="LYSOZYME"/>
    <property type="match status" value="1"/>
</dbReference>
<evidence type="ECO:0000256" key="4">
    <source>
        <dbReference type="SAM" id="Phobius"/>
    </source>
</evidence>
<dbReference type="InterPro" id="IPR002053">
    <property type="entry name" value="Glyco_hydro_25"/>
</dbReference>
<proteinExistence type="inferred from homology"/>
<dbReference type="SUPFAM" id="SSF51445">
    <property type="entry name" value="(Trans)glycosidases"/>
    <property type="match status" value="1"/>
</dbReference>
<dbReference type="AlphaFoldDB" id="A0A6B8RC37"/>
<name>A0A6B8RC37_9BACL</name>
<evidence type="ECO:0000256" key="3">
    <source>
        <dbReference type="ARBA" id="ARBA00023295"/>
    </source>
</evidence>
<dbReference type="PROSITE" id="PS51904">
    <property type="entry name" value="GLYCOSYL_HYDROL_F25_2"/>
    <property type="match status" value="1"/>
</dbReference>
<dbReference type="GO" id="GO:0016052">
    <property type="term" value="P:carbohydrate catabolic process"/>
    <property type="evidence" value="ECO:0007669"/>
    <property type="project" value="TreeGrafter"/>
</dbReference>
<dbReference type="Pfam" id="PF01183">
    <property type="entry name" value="Glyco_hydro_25"/>
    <property type="match status" value="1"/>
</dbReference>
<dbReference type="PANTHER" id="PTHR34135:SF2">
    <property type="entry name" value="LYSOZYME"/>
    <property type="match status" value="1"/>
</dbReference>
<dbReference type="InterPro" id="IPR018077">
    <property type="entry name" value="Glyco_hydro_fam25_subgr"/>
</dbReference>
<evidence type="ECO:0000256" key="1">
    <source>
        <dbReference type="ARBA" id="ARBA00010646"/>
    </source>
</evidence>
<dbReference type="GO" id="GO:0003796">
    <property type="term" value="F:lysozyme activity"/>
    <property type="evidence" value="ECO:0007669"/>
    <property type="project" value="InterPro"/>
</dbReference>
<keyword evidence="3" id="KW-0326">Glycosidase</keyword>
<dbReference type="SMART" id="SM00641">
    <property type="entry name" value="Glyco_25"/>
    <property type="match status" value="1"/>
</dbReference>
<evidence type="ECO:0000313" key="5">
    <source>
        <dbReference type="EMBL" id="QGQ94091.1"/>
    </source>
</evidence>
<dbReference type="InterPro" id="IPR017853">
    <property type="entry name" value="GH"/>
</dbReference>
<dbReference type="RefSeq" id="WP_155699088.1">
    <property type="nucleotide sequence ID" value="NZ_CP034235.1"/>
</dbReference>
<keyword evidence="4" id="KW-0812">Transmembrane</keyword>
<keyword evidence="4" id="KW-0472">Membrane</keyword>
<evidence type="ECO:0000313" key="6">
    <source>
        <dbReference type="Proteomes" id="UP000426246"/>
    </source>
</evidence>
<organism evidence="5 6">
    <name type="scientific">Paenibacillus psychroresistens</name>
    <dbReference type="NCBI Taxonomy" id="1778678"/>
    <lineage>
        <taxon>Bacteria</taxon>
        <taxon>Bacillati</taxon>
        <taxon>Bacillota</taxon>
        <taxon>Bacilli</taxon>
        <taxon>Bacillales</taxon>
        <taxon>Paenibacillaceae</taxon>
        <taxon>Paenibacillus</taxon>
    </lineage>
</organism>
<keyword evidence="4" id="KW-1133">Transmembrane helix</keyword>
<sequence length="233" mass="27727">MKKIRRFIMVMVCLAIFLGFLEYKGIIWHNDFFAMKYKIKGLDVSHHQGKIDWKEVSNHNSFRFVYIKATEGEDFVDEQFLTNWQAAQKYMAIGAYHFFSMENTGEAQAALFIKTVPKQEGSLPPVIDLEIGLGYDQEKVKLQLHKMVELLQQYYGKKPMLYVTYDTYNKYIKGDFPEQDIWLRDILKHPKLEQRKWVLWQFNNRGKVQGIAEYVDINVFNMDEFDFTDFIAR</sequence>
<protein>
    <submittedName>
        <fullName evidence="5">Glycoside hydrolase</fullName>
    </submittedName>
</protein>